<dbReference type="Gene3D" id="1.10.10.10">
    <property type="entry name" value="Winged helix-like DNA-binding domain superfamily/Winged helix DNA-binding domain"/>
    <property type="match status" value="1"/>
</dbReference>
<evidence type="ECO:0000259" key="2">
    <source>
        <dbReference type="Pfam" id="PF14338"/>
    </source>
</evidence>
<dbReference type="AlphaFoldDB" id="A0A7C1CE64"/>
<dbReference type="EMBL" id="DSAY01000172">
    <property type="protein sequence ID" value="HDP15922.1"/>
    <property type="molecule type" value="Genomic_DNA"/>
</dbReference>
<dbReference type="Gene3D" id="3.90.1570.30">
    <property type="match status" value="1"/>
</dbReference>
<reference evidence="3" key="1">
    <citation type="journal article" date="2020" name="mSystems">
        <title>Genome- and Community-Level Interaction Insights into Carbon Utilization and Element Cycling Functions of Hydrothermarchaeota in Hydrothermal Sediment.</title>
        <authorList>
            <person name="Zhou Z."/>
            <person name="Liu Y."/>
            <person name="Xu W."/>
            <person name="Pan J."/>
            <person name="Luo Z.H."/>
            <person name="Li M."/>
        </authorList>
    </citation>
    <scope>NUCLEOTIDE SEQUENCE [LARGE SCALE GENOMIC DNA]</scope>
    <source>
        <strain evidence="3">SpSt-116</strain>
    </source>
</reference>
<evidence type="ECO:0008006" key="4">
    <source>
        <dbReference type="Google" id="ProtNLM"/>
    </source>
</evidence>
<evidence type="ECO:0000259" key="1">
    <source>
        <dbReference type="Pfam" id="PF13588"/>
    </source>
</evidence>
<dbReference type="InterPro" id="IPR036388">
    <property type="entry name" value="WH-like_DNA-bd_sf"/>
</dbReference>
<feature type="domain" description="Type I restriction enzyme R protein N-terminal" evidence="1">
    <location>
        <begin position="33"/>
        <end position="126"/>
    </location>
</feature>
<accession>A0A7C1CE64</accession>
<comment type="caution">
    <text evidence="3">The sequence shown here is derived from an EMBL/GenBank/DDBJ whole genome shotgun (WGS) entry which is preliminary data.</text>
</comment>
<name>A0A7C1CE64_9CREN</name>
<evidence type="ECO:0000313" key="3">
    <source>
        <dbReference type="EMBL" id="HDP15922.1"/>
    </source>
</evidence>
<dbReference type="InterPro" id="IPR025745">
    <property type="entry name" value="Mrr-like_N_dom"/>
</dbReference>
<dbReference type="Pfam" id="PF13588">
    <property type="entry name" value="HSDR_N_2"/>
    <property type="match status" value="1"/>
</dbReference>
<gene>
    <name evidence="3" type="ORF">ENN26_09155</name>
</gene>
<sequence>MIDINNIAELVENLKKKINTYHGKFAENEMLVRYAVVDPLLRALGWELDNPEQVIPEYKTERGRADYALFIKEKNPHGPVAFIEVKAWRKLDDEALRQTATYAVDEGVNYIVITDGDQWALYDMYKNIPLKDKKVLSWSLLDDDPFEVTFKALSIANTRKFGIKPSEPLFTIVPKPEMEETKPKETKEAFTRKTVQKLILEILANSGKPLTRKEIVEQVREHVKLTEKDLEPVKSGLPRWEANVRWVLTGLAKGGLIESQGKNKWIITEKGRAFLGGKQEKNNTEP</sequence>
<dbReference type="Pfam" id="PF14338">
    <property type="entry name" value="Mrr_N"/>
    <property type="match status" value="1"/>
</dbReference>
<organism evidence="3">
    <name type="scientific">Thermofilum adornatum</name>
    <dbReference type="NCBI Taxonomy" id="1365176"/>
    <lineage>
        <taxon>Archaea</taxon>
        <taxon>Thermoproteota</taxon>
        <taxon>Thermoprotei</taxon>
        <taxon>Thermofilales</taxon>
        <taxon>Thermofilaceae</taxon>
        <taxon>Thermofilum</taxon>
    </lineage>
</organism>
<proteinExistence type="predicted"/>
<protein>
    <recommendedName>
        <fullName evidence="4">Restriction system protein Mrr-like N-terminal domain-containing protein</fullName>
    </recommendedName>
</protein>
<feature type="domain" description="Restriction system protein Mrr-like N-terminal" evidence="2">
    <location>
        <begin position="197"/>
        <end position="275"/>
    </location>
</feature>
<dbReference type="InterPro" id="IPR029464">
    <property type="entry name" value="HSDR_N"/>
</dbReference>